<protein>
    <submittedName>
        <fullName evidence="1">Uncharacterized protein</fullName>
    </submittedName>
</protein>
<name>A0A1A9ZAS6_GLOPL</name>
<reference evidence="1" key="2">
    <citation type="submission" date="2020-05" db="UniProtKB">
        <authorList>
            <consortium name="EnsemblMetazoa"/>
        </authorList>
    </citation>
    <scope>IDENTIFICATION</scope>
    <source>
        <strain evidence="1">IAEA</strain>
    </source>
</reference>
<dbReference type="Proteomes" id="UP000092445">
    <property type="component" value="Unassembled WGS sequence"/>
</dbReference>
<dbReference type="VEuPathDB" id="VectorBase:GPAI008977"/>
<accession>A0A1A9ZAS6</accession>
<evidence type="ECO:0000313" key="2">
    <source>
        <dbReference type="Proteomes" id="UP000092445"/>
    </source>
</evidence>
<reference evidence="2" key="1">
    <citation type="submission" date="2014-03" db="EMBL/GenBank/DDBJ databases">
        <authorList>
            <person name="Aksoy S."/>
            <person name="Warren W."/>
            <person name="Wilson R.K."/>
        </authorList>
    </citation>
    <scope>NUCLEOTIDE SEQUENCE [LARGE SCALE GENOMIC DNA]</scope>
    <source>
        <strain evidence="2">IAEA</strain>
    </source>
</reference>
<evidence type="ECO:0000313" key="1">
    <source>
        <dbReference type="EnsemblMetazoa" id="GPAI008977-PA"/>
    </source>
</evidence>
<keyword evidence="2" id="KW-1185">Reference proteome</keyword>
<dbReference type="EnsemblMetazoa" id="GPAI008977-RA">
    <property type="protein sequence ID" value="GPAI008977-PA"/>
    <property type="gene ID" value="GPAI008977"/>
</dbReference>
<proteinExistence type="predicted"/>
<sequence>MKSGYYILSSDISRRKHRDSLMLFTAAFMTVKSYDILIKKMQLSSVTSGYNVYIRAEKAARGVTDMQCHYDSDDVSCGVGRFCLQEYTHTPAPARLHLHNLRHVISSVISKGNKPNNSGNVTQCVLQQHYFDDDFHV</sequence>
<organism evidence="1 2">
    <name type="scientific">Glossina pallidipes</name>
    <name type="common">Tsetse fly</name>
    <dbReference type="NCBI Taxonomy" id="7398"/>
    <lineage>
        <taxon>Eukaryota</taxon>
        <taxon>Metazoa</taxon>
        <taxon>Ecdysozoa</taxon>
        <taxon>Arthropoda</taxon>
        <taxon>Hexapoda</taxon>
        <taxon>Insecta</taxon>
        <taxon>Pterygota</taxon>
        <taxon>Neoptera</taxon>
        <taxon>Endopterygota</taxon>
        <taxon>Diptera</taxon>
        <taxon>Brachycera</taxon>
        <taxon>Muscomorpha</taxon>
        <taxon>Hippoboscoidea</taxon>
        <taxon>Glossinidae</taxon>
        <taxon>Glossina</taxon>
    </lineage>
</organism>
<dbReference type="AlphaFoldDB" id="A0A1A9ZAS6"/>